<protein>
    <submittedName>
        <fullName evidence="2">Uncharacterized protein</fullName>
    </submittedName>
</protein>
<sequence>MAQIPEIDPWGVGIGGEVETESSEDEEPLPVATDTGTTERPQIQGLGETLSVPLSSLKLDIPQLPTPAPSPTRGFRPISNIEGVPGAFPGEAESGGAAVQTPAKGVDLSRMSPEDQLRSELECQLEDDLDTNSPPPPGYRARGDLAPRDINADFSESNILTSKRARKRTSHLATMAAVVHSGQEEDTHKGVLLAFSTAIGSSRSQEVSSRDDLPPEPKHWSEIINHPHCESFVKATELEIETLRKKEAFIEVDKPTDQSVQILPLK</sequence>
<comment type="caution">
    <text evidence="2">The sequence shown here is derived from an EMBL/GenBank/DDBJ whole genome shotgun (WGS) entry which is preliminary data.</text>
</comment>
<accession>A0A9W9RQS0</accession>
<name>A0A9W9RQS0_9EURO</name>
<feature type="region of interest" description="Disordered" evidence="1">
    <location>
        <begin position="1"/>
        <end position="49"/>
    </location>
</feature>
<feature type="region of interest" description="Disordered" evidence="1">
    <location>
        <begin position="61"/>
        <end position="145"/>
    </location>
</feature>
<feature type="compositionally biased region" description="Acidic residues" evidence="1">
    <location>
        <begin position="18"/>
        <end position="28"/>
    </location>
</feature>
<dbReference type="RefSeq" id="XP_056552188.1">
    <property type="nucleotide sequence ID" value="XM_056703188.1"/>
</dbReference>
<dbReference type="OrthoDB" id="4356562at2759"/>
<dbReference type="Proteomes" id="UP001147782">
    <property type="component" value="Unassembled WGS sequence"/>
</dbReference>
<dbReference type="EMBL" id="JAPZBS010000008">
    <property type="protein sequence ID" value="KAJ5364562.1"/>
    <property type="molecule type" value="Genomic_DNA"/>
</dbReference>
<reference evidence="2" key="1">
    <citation type="submission" date="2022-11" db="EMBL/GenBank/DDBJ databases">
        <authorList>
            <person name="Petersen C."/>
        </authorList>
    </citation>
    <scope>NUCLEOTIDE SEQUENCE</scope>
    <source>
        <strain evidence="2">IBT 29864</strain>
    </source>
</reference>
<gene>
    <name evidence="2" type="ORF">N7496_010275</name>
</gene>
<feature type="compositionally biased region" description="Basic and acidic residues" evidence="1">
    <location>
        <begin position="112"/>
        <end position="121"/>
    </location>
</feature>
<dbReference type="GeneID" id="81442367"/>
<evidence type="ECO:0000313" key="2">
    <source>
        <dbReference type="EMBL" id="KAJ5364562.1"/>
    </source>
</evidence>
<reference evidence="2" key="2">
    <citation type="journal article" date="2023" name="IMA Fungus">
        <title>Comparative genomic study of the Penicillium genus elucidates a diverse pangenome and 15 lateral gene transfer events.</title>
        <authorList>
            <person name="Petersen C."/>
            <person name="Sorensen T."/>
            <person name="Nielsen M.R."/>
            <person name="Sondergaard T.E."/>
            <person name="Sorensen J.L."/>
            <person name="Fitzpatrick D.A."/>
            <person name="Frisvad J.C."/>
            <person name="Nielsen K.L."/>
        </authorList>
    </citation>
    <scope>NUCLEOTIDE SEQUENCE</scope>
    <source>
        <strain evidence="2">IBT 29864</strain>
    </source>
</reference>
<evidence type="ECO:0000313" key="3">
    <source>
        <dbReference type="Proteomes" id="UP001147782"/>
    </source>
</evidence>
<proteinExistence type="predicted"/>
<keyword evidence="3" id="KW-1185">Reference proteome</keyword>
<evidence type="ECO:0000256" key="1">
    <source>
        <dbReference type="SAM" id="MobiDB-lite"/>
    </source>
</evidence>
<organism evidence="2 3">
    <name type="scientific">Penicillium cataractarum</name>
    <dbReference type="NCBI Taxonomy" id="2100454"/>
    <lineage>
        <taxon>Eukaryota</taxon>
        <taxon>Fungi</taxon>
        <taxon>Dikarya</taxon>
        <taxon>Ascomycota</taxon>
        <taxon>Pezizomycotina</taxon>
        <taxon>Eurotiomycetes</taxon>
        <taxon>Eurotiomycetidae</taxon>
        <taxon>Eurotiales</taxon>
        <taxon>Aspergillaceae</taxon>
        <taxon>Penicillium</taxon>
    </lineage>
</organism>
<dbReference type="AlphaFoldDB" id="A0A9W9RQS0"/>